<dbReference type="STRING" id="89093.SAMN04488558_1225"/>
<evidence type="ECO:0000256" key="4">
    <source>
        <dbReference type="ARBA" id="ARBA00022722"/>
    </source>
</evidence>
<dbReference type="RefSeq" id="WP_092572742.1">
    <property type="nucleotide sequence ID" value="NZ_FOEN01000022.1"/>
</dbReference>
<dbReference type="InterPro" id="IPR055180">
    <property type="entry name" value="HsdR_RecA-like_helicase_dom_2"/>
</dbReference>
<organism evidence="14 15">
    <name type="scientific">Ignavigranum ruoffiae</name>
    <dbReference type="NCBI Taxonomy" id="89093"/>
    <lineage>
        <taxon>Bacteria</taxon>
        <taxon>Bacillati</taxon>
        <taxon>Bacillota</taxon>
        <taxon>Bacilli</taxon>
        <taxon>Lactobacillales</taxon>
        <taxon>Aerococcaceae</taxon>
        <taxon>Ignavigranum</taxon>
    </lineage>
</organism>
<evidence type="ECO:0000256" key="12">
    <source>
        <dbReference type="SAM" id="MobiDB-lite"/>
    </source>
</evidence>
<keyword evidence="15" id="KW-1185">Reference proteome</keyword>
<dbReference type="InterPro" id="IPR014001">
    <property type="entry name" value="Helicase_ATP-bd"/>
</dbReference>
<feature type="region of interest" description="Disordered" evidence="12">
    <location>
        <begin position="968"/>
        <end position="988"/>
    </location>
</feature>
<dbReference type="CDD" id="cd18800">
    <property type="entry name" value="SF2_C_EcoR124I-like"/>
    <property type="match status" value="1"/>
</dbReference>
<dbReference type="PROSITE" id="PS51192">
    <property type="entry name" value="HELICASE_ATP_BIND_1"/>
    <property type="match status" value="1"/>
</dbReference>
<dbReference type="Pfam" id="PF04313">
    <property type="entry name" value="HSDR_N"/>
    <property type="match status" value="1"/>
</dbReference>
<evidence type="ECO:0000256" key="6">
    <source>
        <dbReference type="ARBA" id="ARBA00022747"/>
    </source>
</evidence>
<keyword evidence="6 11" id="KW-0680">Restriction system</keyword>
<accession>A0A1H9H233</accession>
<sequence>MAKSTLEQELENNLIQQLITGESQWTYRPDLKSEEDLWQNFFDILERNNTDKLEETALTYQEKLQVRSQLTFANPYDAAVWLAGENGVAQVSIQREDANLGSIRLRVINRQDIAGGTSHYEVINQFRASKADSIDRDRRFDVTLLINGLPMIHIELKSRLNPYLDAFRQIKKYSKQGKFNGIYSSLQMFVVTNGEETRYIAAAQDTKLKEQFLTKWVDQQNQPVLKYLDFAEEVLSIPMAHKMVAQYSVLDKDRKALILLRPYQIHAIEAIKQASKEQKSGYVWHTTGSGKTLTSYKVARNLLQIPSISKTIFVVDRVDLDQQTTSSFSSYAENDVISIAETDSVTDLIYKLLSQDERNVIVTTIQKLNYVMDRFKGKEDTTNYRKLTQQKLAFIVDECHRAVSPLKKQEIEEFFVKSVWYGFTGTPIFKENAKAAIGNLPRTTEQQYGELLHQYTVKEAIHDHAVLGFQVEYITTIGQWDLDQAVQQATGKSPSEVANMEMIDKEKILPNHIYQHRNHKLEVIDFIINRSRHKLGFAYGIGKTNDAILTTSSIAEAQEYFQLFQSVKAGKEAVKISEETKRTLPDFPKIAITYSVSENEESSTSNQEQMSKAIQIYNEEFGTHFSLETLRAYNRNINDRLARKKEQYQSRSEQLDIVIVVDRLLTGFDAPCLSTLFVDRPPMRPHDLIQAFSRTNRLYENKKYGQIVTFQTPKLFEQAVTEALILYSNGGENDVLAPDWQTTSTQFIQSIQDLKAMLPDPQRIDLDDYSIAELKKFAKAFQQVDKLNVAIRVYSNFNPGMLGQEFNITDEEIEYYSAHYNNALEKIKAANKGDVEVQETLDLEYELASIKTEEINYEYILILIQNYVREQGQLQQNQLVKADKKLTSEIDNYLKLLQKNNAKLASLMETMWLDIERDPAHYQNREVSQILEELIANSQEEVIRQISQKWFIEEDKLSFVVENYNPKRDKQNGENELKETSDYQAYKENTENPVSKLKYWGRVLKDIRLNMDQEILPLRKR</sequence>
<dbReference type="InterPro" id="IPR027417">
    <property type="entry name" value="P-loop_NTPase"/>
</dbReference>
<dbReference type="InterPro" id="IPR004473">
    <property type="entry name" value="Restrct_endonuc_typeI_HsdR"/>
</dbReference>
<dbReference type="EMBL" id="FOEN01000022">
    <property type="protein sequence ID" value="SEQ56297.1"/>
    <property type="molecule type" value="Genomic_DNA"/>
</dbReference>
<name>A0A1H9H233_9LACT</name>
<dbReference type="InterPro" id="IPR051268">
    <property type="entry name" value="Type-I_R_enzyme_R_subunit"/>
</dbReference>
<evidence type="ECO:0000313" key="15">
    <source>
        <dbReference type="Proteomes" id="UP000198833"/>
    </source>
</evidence>
<dbReference type="GO" id="GO:0003677">
    <property type="term" value="F:DNA binding"/>
    <property type="evidence" value="ECO:0007669"/>
    <property type="project" value="UniProtKB-KW"/>
</dbReference>
<evidence type="ECO:0000313" key="14">
    <source>
        <dbReference type="EMBL" id="SEQ56297.1"/>
    </source>
</evidence>
<dbReference type="CDD" id="cd22332">
    <property type="entry name" value="HsdR_N"/>
    <property type="match status" value="1"/>
</dbReference>
<keyword evidence="10 11" id="KW-0238">DNA-binding</keyword>
<feature type="domain" description="Helicase ATP-binding" evidence="13">
    <location>
        <begin position="272"/>
        <end position="445"/>
    </location>
</feature>
<dbReference type="Pfam" id="PF12008">
    <property type="entry name" value="EcoR124_C"/>
    <property type="match status" value="1"/>
</dbReference>
<dbReference type="AlphaFoldDB" id="A0A1H9H233"/>
<dbReference type="Pfam" id="PF18766">
    <property type="entry name" value="SWI2_SNF2"/>
    <property type="match status" value="1"/>
</dbReference>
<evidence type="ECO:0000256" key="11">
    <source>
        <dbReference type="RuleBase" id="RU364115"/>
    </source>
</evidence>
<dbReference type="SMART" id="SM00487">
    <property type="entry name" value="DEXDc"/>
    <property type="match status" value="1"/>
</dbReference>
<evidence type="ECO:0000256" key="1">
    <source>
        <dbReference type="ARBA" id="ARBA00000851"/>
    </source>
</evidence>
<comment type="subunit">
    <text evidence="3 11">The type I restriction/modification system is composed of three polypeptides R, M and S.</text>
</comment>
<dbReference type="Gene3D" id="1.20.58.910">
    <property type="match status" value="1"/>
</dbReference>
<dbReference type="Gene3D" id="3.90.1570.50">
    <property type="match status" value="1"/>
</dbReference>
<keyword evidence="9 11" id="KW-0067">ATP-binding</keyword>
<dbReference type="Proteomes" id="UP000198833">
    <property type="component" value="Unassembled WGS sequence"/>
</dbReference>
<dbReference type="GO" id="GO:0009035">
    <property type="term" value="F:type I site-specific deoxyribonuclease activity"/>
    <property type="evidence" value="ECO:0007669"/>
    <property type="project" value="UniProtKB-EC"/>
</dbReference>
<dbReference type="EC" id="3.1.21.3" evidence="11"/>
<proteinExistence type="inferred from homology"/>
<comment type="similarity">
    <text evidence="2 11">Belongs to the HsdR family.</text>
</comment>
<feature type="compositionally biased region" description="Basic and acidic residues" evidence="12">
    <location>
        <begin position="968"/>
        <end position="981"/>
    </location>
</feature>
<dbReference type="InterPro" id="IPR022625">
    <property type="entry name" value="TypeI_RM_Rsu_C"/>
</dbReference>
<dbReference type="GO" id="GO:0009307">
    <property type="term" value="P:DNA restriction-modification system"/>
    <property type="evidence" value="ECO:0007669"/>
    <property type="project" value="UniProtKB-KW"/>
</dbReference>
<protein>
    <recommendedName>
        <fullName evidence="11">Type I restriction enzyme endonuclease subunit</fullName>
        <shortName evidence="11">R protein</shortName>
        <ecNumber evidence="11">3.1.21.3</ecNumber>
    </recommendedName>
    <alternativeName>
        <fullName evidence="11">Type-1 restriction enzyme R protein</fullName>
    </alternativeName>
</protein>
<evidence type="ECO:0000256" key="2">
    <source>
        <dbReference type="ARBA" id="ARBA00008598"/>
    </source>
</evidence>
<evidence type="ECO:0000256" key="9">
    <source>
        <dbReference type="ARBA" id="ARBA00022840"/>
    </source>
</evidence>
<dbReference type="Pfam" id="PF22679">
    <property type="entry name" value="T1R_D3-like"/>
    <property type="match status" value="1"/>
</dbReference>
<keyword evidence="5 11" id="KW-0547">Nucleotide-binding</keyword>
<evidence type="ECO:0000256" key="5">
    <source>
        <dbReference type="ARBA" id="ARBA00022741"/>
    </source>
</evidence>
<evidence type="ECO:0000256" key="8">
    <source>
        <dbReference type="ARBA" id="ARBA00022801"/>
    </source>
</evidence>
<dbReference type="SUPFAM" id="SSF52540">
    <property type="entry name" value="P-loop containing nucleoside triphosphate hydrolases"/>
    <property type="match status" value="2"/>
</dbReference>
<evidence type="ECO:0000256" key="10">
    <source>
        <dbReference type="ARBA" id="ARBA00023125"/>
    </source>
</evidence>
<evidence type="ECO:0000256" key="3">
    <source>
        <dbReference type="ARBA" id="ARBA00011296"/>
    </source>
</evidence>
<keyword evidence="8 11" id="KW-0378">Hydrolase</keyword>
<comment type="function">
    <text evidence="11">Subunit R is required for both nuclease and ATPase activities, but not for modification.</text>
</comment>
<reference evidence="14 15" key="1">
    <citation type="submission" date="2016-10" db="EMBL/GenBank/DDBJ databases">
        <authorList>
            <person name="de Groot N.N."/>
        </authorList>
    </citation>
    <scope>NUCLEOTIDE SEQUENCE [LARGE SCALE GENOMIC DNA]</scope>
    <source>
        <strain evidence="14 15">DSM 15695</strain>
    </source>
</reference>
<dbReference type="Gene3D" id="3.40.50.300">
    <property type="entry name" value="P-loop containing nucleotide triphosphate hydrolases"/>
    <property type="match status" value="2"/>
</dbReference>
<dbReference type="GO" id="GO:0005524">
    <property type="term" value="F:ATP binding"/>
    <property type="evidence" value="ECO:0007669"/>
    <property type="project" value="UniProtKB-KW"/>
</dbReference>
<dbReference type="OrthoDB" id="9758243at2"/>
<keyword evidence="7" id="KW-0255">Endonuclease</keyword>
<keyword evidence="4" id="KW-0540">Nuclease</keyword>
<gene>
    <name evidence="14" type="ORF">SAMN04488558_1225</name>
</gene>
<dbReference type="NCBIfam" id="TIGR00348">
    <property type="entry name" value="hsdR"/>
    <property type="match status" value="1"/>
</dbReference>
<comment type="catalytic activity">
    <reaction evidence="1 11">
        <text>Endonucleolytic cleavage of DNA to give random double-stranded fragments with terminal 5'-phosphates, ATP is simultaneously hydrolyzed.</text>
        <dbReference type="EC" id="3.1.21.3"/>
    </reaction>
</comment>
<dbReference type="PANTHER" id="PTHR30195">
    <property type="entry name" value="TYPE I SITE-SPECIFIC DEOXYRIBONUCLEASE PROTEIN SUBUNIT M AND R"/>
    <property type="match status" value="1"/>
</dbReference>
<evidence type="ECO:0000259" key="13">
    <source>
        <dbReference type="PROSITE" id="PS51192"/>
    </source>
</evidence>
<evidence type="ECO:0000256" key="7">
    <source>
        <dbReference type="ARBA" id="ARBA00022759"/>
    </source>
</evidence>
<dbReference type="PANTHER" id="PTHR30195:SF16">
    <property type="entry name" value="TYPE I RESTRICTION ENZYME ENDONUCLEASE SUBUNIT"/>
    <property type="match status" value="1"/>
</dbReference>
<dbReference type="InterPro" id="IPR007409">
    <property type="entry name" value="Restrct_endonuc_type1_HsdR_N"/>
</dbReference>
<dbReference type="InterPro" id="IPR040980">
    <property type="entry name" value="SWI2_SNF2"/>
</dbReference>